<dbReference type="Proteomes" id="UP000054874">
    <property type="component" value="Unassembled WGS sequence"/>
</dbReference>
<gene>
    <name evidence="1" type="ORF">ASU35_05910</name>
</gene>
<dbReference type="STRING" id="290052.ASU35_05910"/>
<dbReference type="RefSeq" id="WP_058351488.1">
    <property type="nucleotide sequence ID" value="NZ_CABMMD010000024.1"/>
</dbReference>
<evidence type="ECO:0000313" key="2">
    <source>
        <dbReference type="Proteomes" id="UP000054874"/>
    </source>
</evidence>
<dbReference type="AlphaFoldDB" id="A0A0V8QIA0"/>
<accession>A0A0V8QIA0</accession>
<comment type="caution">
    <text evidence="1">The sequence shown here is derived from an EMBL/GenBank/DDBJ whole genome shotgun (WGS) entry which is preliminary data.</text>
</comment>
<name>A0A0V8QIA0_9FIRM</name>
<organism evidence="1 2">
    <name type="scientific">Acetivibrio ethanolgignens</name>
    <dbReference type="NCBI Taxonomy" id="290052"/>
    <lineage>
        <taxon>Bacteria</taxon>
        <taxon>Bacillati</taxon>
        <taxon>Bacillota</taxon>
        <taxon>Clostridia</taxon>
        <taxon>Eubacteriales</taxon>
        <taxon>Oscillospiraceae</taxon>
        <taxon>Acetivibrio</taxon>
    </lineage>
</organism>
<proteinExistence type="predicted"/>
<evidence type="ECO:0000313" key="1">
    <source>
        <dbReference type="EMBL" id="KSV60287.1"/>
    </source>
</evidence>
<dbReference type="EMBL" id="LNAM01000024">
    <property type="protein sequence ID" value="KSV60287.1"/>
    <property type="molecule type" value="Genomic_DNA"/>
</dbReference>
<sequence>MRGQDTYKEVKTYTYPNAIVRVYIPDLTEEERERRMKNLMKQTEIFMKGVLADEMAAKKEKCKREDAEKLH</sequence>
<protein>
    <submittedName>
        <fullName evidence="1">Uncharacterized protein</fullName>
    </submittedName>
</protein>
<reference evidence="1 2" key="1">
    <citation type="submission" date="2015-11" db="EMBL/GenBank/DDBJ databases">
        <title>Butyribacter intestini gen. nov., sp. nov., a butyric acid-producing bacterium of the family Lachnospiraceae isolated from the human faeces.</title>
        <authorList>
            <person name="Zou Y."/>
            <person name="Xue W."/>
            <person name="Luo G."/>
            <person name="Lv M."/>
        </authorList>
    </citation>
    <scope>NUCLEOTIDE SEQUENCE [LARGE SCALE GENOMIC DNA]</scope>
    <source>
        <strain evidence="1 2">ACET-33324</strain>
    </source>
</reference>
<keyword evidence="2" id="KW-1185">Reference proteome</keyword>